<dbReference type="NCBIfam" id="NF005499">
    <property type="entry name" value="PRK07114.1"/>
    <property type="match status" value="1"/>
</dbReference>
<dbReference type="Proteomes" id="UP000029556">
    <property type="component" value="Unassembled WGS sequence"/>
</dbReference>
<comment type="pathway">
    <text evidence="1">Carbohydrate acid metabolism.</text>
</comment>
<dbReference type="AlphaFoldDB" id="A0A095ZNE4"/>
<evidence type="ECO:0000256" key="1">
    <source>
        <dbReference type="ARBA" id="ARBA00004761"/>
    </source>
</evidence>
<comment type="subunit">
    <text evidence="3">Homotrimer.</text>
</comment>
<name>A0A095ZNE4_9BACT</name>
<protein>
    <submittedName>
        <fullName evidence="6">Keto-deoxy-phosphogluconate aldolase</fullName>
        <ecNumber evidence="6">4.1.2.14</ecNumber>
        <ecNumber evidence="6">4.1.3.16</ecNumber>
    </submittedName>
</protein>
<dbReference type="EC" id="4.1.3.16" evidence="6"/>
<dbReference type="Gene3D" id="3.20.20.70">
    <property type="entry name" value="Aldolase class I"/>
    <property type="match status" value="1"/>
</dbReference>
<dbReference type="SUPFAM" id="SSF51569">
    <property type="entry name" value="Aldolase"/>
    <property type="match status" value="1"/>
</dbReference>
<comment type="caution">
    <text evidence="6">The sequence shown here is derived from an EMBL/GenBank/DDBJ whole genome shotgun (WGS) entry which is preliminary data.</text>
</comment>
<gene>
    <name evidence="6" type="ORF">HMPREF2137_02770</name>
</gene>
<sequence length="226" mass="24577">MAKFDKLAVLNKIHDTGMIPVYYQRDVETAKKVLKACYDGGVRVFEFTNRGDFAHEVFGQLVKWSNIECPELALGAGSIVDAATAALYIQLGANFIVGPLLNPEISKVCNRRAIPYCPGCGTVSEVGTAQELGAELVKLFPGDVYTPKMVKALLAPCPWSKIMVTGGVAPTRENLTVWFQAGAFCVGMGSKLFPADKIATGRWTDISNRCQECLEIIKEAKNTLKP</sequence>
<evidence type="ECO:0000313" key="6">
    <source>
        <dbReference type="EMBL" id="KGF36208.1"/>
    </source>
</evidence>
<dbReference type="Pfam" id="PF01081">
    <property type="entry name" value="Aldolase"/>
    <property type="match status" value="1"/>
</dbReference>
<evidence type="ECO:0000256" key="2">
    <source>
        <dbReference type="ARBA" id="ARBA00006906"/>
    </source>
</evidence>
<evidence type="ECO:0000256" key="4">
    <source>
        <dbReference type="ARBA" id="ARBA00023239"/>
    </source>
</evidence>
<keyword evidence="4 6" id="KW-0456">Lyase</keyword>
<reference evidence="6 7" key="1">
    <citation type="submission" date="2014-07" db="EMBL/GenBank/DDBJ databases">
        <authorList>
            <person name="McCorrison J."/>
            <person name="Sanka R."/>
            <person name="Torralba M."/>
            <person name="Gillis M."/>
            <person name="Haft D.H."/>
            <person name="Methe B."/>
            <person name="Sutton G."/>
            <person name="Nelson K.E."/>
        </authorList>
    </citation>
    <scope>NUCLEOTIDE SEQUENCE [LARGE SCALE GENOMIC DNA]</scope>
    <source>
        <strain evidence="6 7">DNF00853</strain>
    </source>
</reference>
<evidence type="ECO:0000256" key="3">
    <source>
        <dbReference type="ARBA" id="ARBA00011233"/>
    </source>
</evidence>
<dbReference type="PANTHER" id="PTHR30246:SF1">
    <property type="entry name" value="2-DEHYDRO-3-DEOXY-6-PHOSPHOGALACTONATE ALDOLASE-RELATED"/>
    <property type="match status" value="1"/>
</dbReference>
<keyword evidence="5" id="KW-0119">Carbohydrate metabolism</keyword>
<dbReference type="InterPro" id="IPR000887">
    <property type="entry name" value="Aldlse_KDPG_KHG"/>
</dbReference>
<dbReference type="OrthoDB" id="9802667at2"/>
<evidence type="ECO:0000313" key="7">
    <source>
        <dbReference type="Proteomes" id="UP000029556"/>
    </source>
</evidence>
<accession>A0A095ZNE4</accession>
<evidence type="ECO:0000256" key="5">
    <source>
        <dbReference type="ARBA" id="ARBA00023277"/>
    </source>
</evidence>
<dbReference type="GO" id="GO:0008675">
    <property type="term" value="F:2-dehydro-3-deoxy-phosphogluconate aldolase activity"/>
    <property type="evidence" value="ECO:0007669"/>
    <property type="project" value="UniProtKB-EC"/>
</dbReference>
<dbReference type="EC" id="4.1.2.14" evidence="6"/>
<dbReference type="EMBL" id="JRNN01000029">
    <property type="protein sequence ID" value="KGF36208.1"/>
    <property type="molecule type" value="Genomic_DNA"/>
</dbReference>
<dbReference type="RefSeq" id="WP_036871940.1">
    <property type="nucleotide sequence ID" value="NZ_JRNN01000029.1"/>
</dbReference>
<dbReference type="PANTHER" id="PTHR30246">
    <property type="entry name" value="2-KETO-3-DEOXY-6-PHOSPHOGLUCONATE ALDOLASE"/>
    <property type="match status" value="1"/>
</dbReference>
<organism evidence="6 7">
    <name type="scientific">Hoylesella buccalis DNF00853</name>
    <dbReference type="NCBI Taxonomy" id="1401074"/>
    <lineage>
        <taxon>Bacteria</taxon>
        <taxon>Pseudomonadati</taxon>
        <taxon>Bacteroidota</taxon>
        <taxon>Bacteroidia</taxon>
        <taxon>Bacteroidales</taxon>
        <taxon>Prevotellaceae</taxon>
        <taxon>Hoylesella</taxon>
    </lineage>
</organism>
<dbReference type="InterPro" id="IPR013785">
    <property type="entry name" value="Aldolase_TIM"/>
</dbReference>
<dbReference type="GO" id="GO:0008700">
    <property type="term" value="F:(R,S)-4-hydroxy-2-oxoglutarate aldolase activity"/>
    <property type="evidence" value="ECO:0007669"/>
    <property type="project" value="UniProtKB-EC"/>
</dbReference>
<proteinExistence type="inferred from homology"/>
<dbReference type="CDD" id="cd00452">
    <property type="entry name" value="KDPG_aldolase"/>
    <property type="match status" value="1"/>
</dbReference>
<comment type="similarity">
    <text evidence="2">Belongs to the KHG/KDPG aldolase family.</text>
</comment>